<evidence type="ECO:0000313" key="2">
    <source>
        <dbReference type="EMBL" id="PTX51588.1"/>
    </source>
</evidence>
<dbReference type="Pfam" id="PF09860">
    <property type="entry name" value="DUF2087"/>
    <property type="match status" value="1"/>
</dbReference>
<dbReference type="AlphaFoldDB" id="A0A2T6B6A5"/>
<name>A0A2T6B6A5_9RHOB</name>
<dbReference type="Proteomes" id="UP000244224">
    <property type="component" value="Unassembled WGS sequence"/>
</dbReference>
<gene>
    <name evidence="2" type="ORF">C8N34_10389</name>
</gene>
<dbReference type="OrthoDB" id="6867569at2"/>
<sequence>MTRLSLPYRAEDISVLARRLGAELAGHEGQPGHLTLLNMLARGAGFRNFQHFRAQDAARLRLDPPLLPEVDLRAVEKVRRYFDAEARLKSWPAKTSAQHLALWGLWAQVPKGQSWTERAFSSLLDRLHLFGDAAILRRTMAQSGLIARQPDGTGYRRIEQAPPAEAVALIRSLRLSASAR</sequence>
<proteinExistence type="predicted"/>
<dbReference type="RefSeq" id="WP_054300734.1">
    <property type="nucleotide sequence ID" value="NZ_QBKP01000003.1"/>
</dbReference>
<protein>
    <submittedName>
        <fullName evidence="2">Uncharacterized protein DUF2087</fullName>
    </submittedName>
</protein>
<accession>A0A2T6B6A5</accession>
<organism evidence="2 3">
    <name type="scientific">Gemmobacter caeni</name>
    <dbReference type="NCBI Taxonomy" id="589035"/>
    <lineage>
        <taxon>Bacteria</taxon>
        <taxon>Pseudomonadati</taxon>
        <taxon>Pseudomonadota</taxon>
        <taxon>Alphaproteobacteria</taxon>
        <taxon>Rhodobacterales</taxon>
        <taxon>Paracoccaceae</taxon>
        <taxon>Gemmobacter</taxon>
    </lineage>
</organism>
<keyword evidence="3" id="KW-1185">Reference proteome</keyword>
<comment type="caution">
    <text evidence="2">The sequence shown here is derived from an EMBL/GenBank/DDBJ whole genome shotgun (WGS) entry which is preliminary data.</text>
</comment>
<dbReference type="EMBL" id="QBKP01000003">
    <property type="protein sequence ID" value="PTX51588.1"/>
    <property type="molecule type" value="Genomic_DNA"/>
</dbReference>
<dbReference type="InterPro" id="IPR018656">
    <property type="entry name" value="DUF2087"/>
</dbReference>
<evidence type="ECO:0000259" key="1">
    <source>
        <dbReference type="Pfam" id="PF09860"/>
    </source>
</evidence>
<reference evidence="2 3" key="1">
    <citation type="submission" date="2018-04" db="EMBL/GenBank/DDBJ databases">
        <title>Genomic Encyclopedia of Archaeal and Bacterial Type Strains, Phase II (KMG-II): from individual species to whole genera.</title>
        <authorList>
            <person name="Goeker M."/>
        </authorList>
    </citation>
    <scope>NUCLEOTIDE SEQUENCE [LARGE SCALE GENOMIC DNA]</scope>
    <source>
        <strain evidence="2 3">DSM 21823</strain>
    </source>
</reference>
<feature type="domain" description="DUF2087" evidence="1">
    <location>
        <begin position="87"/>
        <end position="157"/>
    </location>
</feature>
<evidence type="ECO:0000313" key="3">
    <source>
        <dbReference type="Proteomes" id="UP000244224"/>
    </source>
</evidence>